<comment type="caution">
    <text evidence="2">The sequence shown here is derived from an EMBL/GenBank/DDBJ whole genome shotgun (WGS) entry which is preliminary data.</text>
</comment>
<sequence length="104" mass="11143">MKGKLPLKLLAFGSIIMILLWEMPSASSACGGGGGGCRGCIVDKMMKDCPKCCPIMQCMSRCLWGSGWSARFKCAKKCDCNTGGFPRLSDCKHCLSQCKCSCSV</sequence>
<evidence type="ECO:0000313" key="3">
    <source>
        <dbReference type="Proteomes" id="UP000249390"/>
    </source>
</evidence>
<keyword evidence="1" id="KW-0732">Signal</keyword>
<dbReference type="Proteomes" id="UP000249390">
    <property type="component" value="Unassembled WGS sequence"/>
</dbReference>
<gene>
    <name evidence="2" type="ORF">DM860_003630</name>
</gene>
<organism evidence="2 3">
    <name type="scientific">Cuscuta australis</name>
    <dbReference type="NCBI Taxonomy" id="267555"/>
    <lineage>
        <taxon>Eukaryota</taxon>
        <taxon>Viridiplantae</taxon>
        <taxon>Streptophyta</taxon>
        <taxon>Embryophyta</taxon>
        <taxon>Tracheophyta</taxon>
        <taxon>Spermatophyta</taxon>
        <taxon>Magnoliopsida</taxon>
        <taxon>eudicotyledons</taxon>
        <taxon>Gunneridae</taxon>
        <taxon>Pentapetalae</taxon>
        <taxon>asterids</taxon>
        <taxon>lamiids</taxon>
        <taxon>Solanales</taxon>
        <taxon>Convolvulaceae</taxon>
        <taxon>Cuscuteae</taxon>
        <taxon>Cuscuta</taxon>
        <taxon>Cuscuta subgen. Grammica</taxon>
        <taxon>Cuscuta sect. Cleistogrammica</taxon>
    </lineage>
</organism>
<proteinExistence type="predicted"/>
<protein>
    <submittedName>
        <fullName evidence="2">Uncharacterized protein</fullName>
    </submittedName>
</protein>
<reference evidence="2 3" key="1">
    <citation type="submission" date="2018-06" db="EMBL/GenBank/DDBJ databases">
        <title>The Genome of Cuscuta australis (Dodder) Provides Insight into the Evolution of Plant Parasitism.</title>
        <authorList>
            <person name="Liu H."/>
        </authorList>
    </citation>
    <scope>NUCLEOTIDE SEQUENCE [LARGE SCALE GENOMIC DNA]</scope>
    <source>
        <strain evidence="3">cv. Yunnan</strain>
        <tissue evidence="2">Vines</tissue>
    </source>
</reference>
<name>A0A328DL33_9ASTE</name>
<accession>A0A328DL33</accession>
<feature type="signal peptide" evidence="1">
    <location>
        <begin position="1"/>
        <end position="28"/>
    </location>
</feature>
<dbReference type="EMBL" id="NQVE01000142">
    <property type="protein sequence ID" value="RAL44871.1"/>
    <property type="molecule type" value="Genomic_DNA"/>
</dbReference>
<feature type="chain" id="PRO_5016278867" evidence="1">
    <location>
        <begin position="29"/>
        <end position="104"/>
    </location>
</feature>
<evidence type="ECO:0000256" key="1">
    <source>
        <dbReference type="SAM" id="SignalP"/>
    </source>
</evidence>
<evidence type="ECO:0000313" key="2">
    <source>
        <dbReference type="EMBL" id="RAL44871.1"/>
    </source>
</evidence>
<keyword evidence="3" id="KW-1185">Reference proteome</keyword>
<dbReference type="AlphaFoldDB" id="A0A328DL33"/>